<geneLocation type="mitochondrion" evidence="18"/>
<name>A0A6B9P3B7_TRICC</name>
<feature type="transmembrane region" description="Helical" evidence="16">
    <location>
        <begin position="77"/>
        <end position="96"/>
    </location>
</feature>
<comment type="similarity">
    <text evidence="2 16">Belongs to the complex I subunit 4 family.</text>
</comment>
<dbReference type="OrthoDB" id="419167at2759"/>
<proteinExistence type="inferred from homology"/>
<feature type="transmembrane region" description="Helical" evidence="16">
    <location>
        <begin position="172"/>
        <end position="198"/>
    </location>
</feature>
<dbReference type="EC" id="7.1.1.2" evidence="3 16"/>
<keyword evidence="8" id="KW-1278">Translocase</keyword>
<feature type="transmembrane region" description="Helical" evidence="16">
    <location>
        <begin position="268"/>
        <end position="286"/>
    </location>
</feature>
<keyword evidence="10 16" id="KW-1133">Transmembrane helix</keyword>
<evidence type="ECO:0000256" key="12">
    <source>
        <dbReference type="ARBA" id="ARBA00023075"/>
    </source>
</evidence>
<evidence type="ECO:0000256" key="6">
    <source>
        <dbReference type="ARBA" id="ARBA00022660"/>
    </source>
</evidence>
<dbReference type="PANTHER" id="PTHR43507:SF20">
    <property type="entry name" value="NADH-UBIQUINONE OXIDOREDUCTASE CHAIN 4"/>
    <property type="match status" value="1"/>
</dbReference>
<dbReference type="AlphaFoldDB" id="A0A6B9P3B7"/>
<dbReference type="GO" id="GO:0042773">
    <property type="term" value="P:ATP synthesis coupled electron transport"/>
    <property type="evidence" value="ECO:0007669"/>
    <property type="project" value="InterPro"/>
</dbReference>
<evidence type="ECO:0000256" key="10">
    <source>
        <dbReference type="ARBA" id="ARBA00022989"/>
    </source>
</evidence>
<evidence type="ECO:0000256" key="3">
    <source>
        <dbReference type="ARBA" id="ARBA00012944"/>
    </source>
</evidence>
<organism evidence="18">
    <name type="scientific">Tridacna crocea</name>
    <name type="common">Giant clam</name>
    <dbReference type="NCBI Taxonomy" id="80833"/>
    <lineage>
        <taxon>Eukaryota</taxon>
        <taxon>Metazoa</taxon>
        <taxon>Spiralia</taxon>
        <taxon>Lophotrochozoa</taxon>
        <taxon>Mollusca</taxon>
        <taxon>Bivalvia</taxon>
        <taxon>Autobranchia</taxon>
        <taxon>Heteroconchia</taxon>
        <taxon>Euheterodonta</taxon>
        <taxon>Imparidentia</taxon>
        <taxon>Neoheterodontei</taxon>
        <taxon>Cardiida</taxon>
        <taxon>Cardioidea</taxon>
        <taxon>Cardiidae</taxon>
        <taxon>Tridacninae</taxon>
        <taxon>Tridacna</taxon>
    </lineage>
</organism>
<evidence type="ECO:0000256" key="14">
    <source>
        <dbReference type="ARBA" id="ARBA00023136"/>
    </source>
</evidence>
<feature type="transmembrane region" description="Helical" evidence="16">
    <location>
        <begin position="372"/>
        <end position="394"/>
    </location>
</feature>
<feature type="transmembrane region" description="Helical" evidence="16">
    <location>
        <begin position="415"/>
        <end position="439"/>
    </location>
</feature>
<keyword evidence="14 16" id="KW-0472">Membrane</keyword>
<evidence type="ECO:0000256" key="7">
    <source>
        <dbReference type="ARBA" id="ARBA00022692"/>
    </source>
</evidence>
<comment type="catalytic activity">
    <reaction evidence="15 16">
        <text>a ubiquinone + NADH + 5 H(+)(in) = a ubiquinol + NAD(+) + 4 H(+)(out)</text>
        <dbReference type="Rhea" id="RHEA:29091"/>
        <dbReference type="Rhea" id="RHEA-COMP:9565"/>
        <dbReference type="Rhea" id="RHEA-COMP:9566"/>
        <dbReference type="ChEBI" id="CHEBI:15378"/>
        <dbReference type="ChEBI" id="CHEBI:16389"/>
        <dbReference type="ChEBI" id="CHEBI:17976"/>
        <dbReference type="ChEBI" id="CHEBI:57540"/>
        <dbReference type="ChEBI" id="CHEBI:57945"/>
        <dbReference type="EC" id="7.1.1.2"/>
    </reaction>
</comment>
<dbReference type="GO" id="GO:0031966">
    <property type="term" value="C:mitochondrial membrane"/>
    <property type="evidence" value="ECO:0007669"/>
    <property type="project" value="UniProtKB-SubCell"/>
</dbReference>
<evidence type="ECO:0000256" key="5">
    <source>
        <dbReference type="ARBA" id="ARBA00022448"/>
    </source>
</evidence>
<dbReference type="InterPro" id="IPR001750">
    <property type="entry name" value="ND/Mrp_TM"/>
</dbReference>
<evidence type="ECO:0000256" key="2">
    <source>
        <dbReference type="ARBA" id="ARBA00009025"/>
    </source>
</evidence>
<keyword evidence="7 16" id="KW-0812">Transmembrane</keyword>
<evidence type="ECO:0000256" key="9">
    <source>
        <dbReference type="ARBA" id="ARBA00022982"/>
    </source>
</evidence>
<feature type="transmembrane region" description="Helical" evidence="16">
    <location>
        <begin position="102"/>
        <end position="123"/>
    </location>
</feature>
<gene>
    <name evidence="18" type="primary">ND4</name>
</gene>
<dbReference type="InterPro" id="IPR003918">
    <property type="entry name" value="NADH_UbQ_OxRdtase"/>
</dbReference>
<feature type="domain" description="NADH:quinone oxidoreductase/Mrp antiporter transmembrane" evidence="17">
    <location>
        <begin position="100"/>
        <end position="381"/>
    </location>
</feature>
<dbReference type="GO" id="GO:0008137">
    <property type="term" value="F:NADH dehydrogenase (ubiquinone) activity"/>
    <property type="evidence" value="ECO:0007669"/>
    <property type="project" value="UniProtKB-UniRule"/>
</dbReference>
<evidence type="ECO:0000256" key="4">
    <source>
        <dbReference type="ARBA" id="ARBA00021006"/>
    </source>
</evidence>
<evidence type="ECO:0000256" key="8">
    <source>
        <dbReference type="ARBA" id="ARBA00022967"/>
    </source>
</evidence>
<dbReference type="GO" id="GO:0003954">
    <property type="term" value="F:NADH dehydrogenase activity"/>
    <property type="evidence" value="ECO:0007669"/>
    <property type="project" value="TreeGrafter"/>
</dbReference>
<keyword evidence="13 16" id="KW-0496">Mitochondrion</keyword>
<comment type="function">
    <text evidence="16">Core subunit of the mitochondrial membrane respiratory chain NADH dehydrogenase (Complex I) which catalyzes electron transfer from NADH through the respiratory chain, using ubiquinone as an electron acceptor. Essential for the catalytic activity and assembly of complex I.</text>
</comment>
<protein>
    <recommendedName>
        <fullName evidence="4 16">NADH-ubiquinone oxidoreductase chain 4</fullName>
        <ecNumber evidence="3 16">7.1.1.2</ecNumber>
    </recommendedName>
</protein>
<keyword evidence="9 16" id="KW-0249">Electron transport</keyword>
<evidence type="ECO:0000313" key="18">
    <source>
        <dbReference type="EMBL" id="QHD44988.1"/>
    </source>
</evidence>
<reference evidence="18" key="2">
    <citation type="journal article" date="2019" name="Mitochondrial DNA Part B Resour">
        <title>Sequence and phylogenetic analysis of the mitochondrial genome of giant clam, Tridacna crocea (Tridacninae: Tridacna).</title>
        <authorList>
            <person name="Cai S."/>
            <person name="Mu W."/>
            <person name="Wang H."/>
            <person name="Chen J."/>
            <person name="Zhang H."/>
        </authorList>
    </citation>
    <scope>NUCLEOTIDE SEQUENCE</scope>
</reference>
<reference evidence="18" key="1">
    <citation type="submission" date="2018-12" db="EMBL/GenBank/DDBJ databases">
        <authorList>
            <person name="Shanya C."/>
        </authorList>
    </citation>
    <scope>NUCLEOTIDE SEQUENCE</scope>
</reference>
<feature type="transmembrane region" description="Helical" evidence="16">
    <location>
        <begin position="210"/>
        <end position="231"/>
    </location>
</feature>
<accession>A0A6B9P3B7</accession>
<feature type="transmembrane region" description="Helical" evidence="16">
    <location>
        <begin position="292"/>
        <end position="313"/>
    </location>
</feature>
<dbReference type="Pfam" id="PF00361">
    <property type="entry name" value="Proton_antipo_M"/>
    <property type="match status" value="1"/>
</dbReference>
<keyword evidence="5 16" id="KW-0813">Transport</keyword>
<dbReference type="PANTHER" id="PTHR43507">
    <property type="entry name" value="NADH-UBIQUINONE OXIDOREDUCTASE CHAIN 4"/>
    <property type="match status" value="1"/>
</dbReference>
<feature type="transmembrane region" description="Helical" evidence="16">
    <location>
        <begin position="334"/>
        <end position="352"/>
    </location>
</feature>
<evidence type="ECO:0000256" key="1">
    <source>
        <dbReference type="ARBA" id="ARBA00004225"/>
    </source>
</evidence>
<evidence type="ECO:0000259" key="17">
    <source>
        <dbReference type="Pfam" id="PF00361"/>
    </source>
</evidence>
<evidence type="ECO:0000256" key="11">
    <source>
        <dbReference type="ARBA" id="ARBA00023027"/>
    </source>
</evidence>
<dbReference type="PRINTS" id="PR01437">
    <property type="entry name" value="NUOXDRDTASE4"/>
</dbReference>
<evidence type="ECO:0000256" key="15">
    <source>
        <dbReference type="ARBA" id="ARBA00049551"/>
    </source>
</evidence>
<comment type="subcellular location">
    <subcellularLocation>
        <location evidence="1 16">Mitochondrion membrane</location>
        <topology evidence="1 16">Multi-pass membrane protein</topology>
    </subcellularLocation>
</comment>
<keyword evidence="12 16" id="KW-0830">Ubiquinone</keyword>
<keyword evidence="6 16" id="KW-0679">Respiratory chain</keyword>
<sequence length="440" mass="47918">MLMVLAGFMLMACDYHSFGLLFSLLLVISASVMCGWGGQCYELLSRWAGVDQLSKSLVFLVVIVSIMAYYSASEEEALGLGMMVVVSGIIAVLIFICARLFPFFFMFEASLIPMFGMIVGWGYQPERSQAGISMMIYTSAGSLPMFLFISWVDKILESDSIILLSLSMDGVSLSWFLWVSGILAFLIKMPLFGLHGWLPKAHVEAPVSGSVILAGIMLKFGGYGLMRFMWVFKWESCSALSDLLLMGALWGGFVSTWLCVVQADMKSLIAYSSISHMSLVMAGILSCTSMGWSAAMVLMFSHGLSSPVLFMAANYSYEIYQSRSMVLCKGLLKLQPMLVVVWFGGVAMSVGFPPSSAFFAEVGLISSGFMQSASAGLVMGLMCFMSFGYSFFLFMSVTHGGVSSLMKASAEEKSFGYLILVSAVALIMLTGMCMDLFFLG</sequence>
<feature type="transmembrane region" description="Helical" evidence="16">
    <location>
        <begin position="243"/>
        <end position="261"/>
    </location>
</feature>
<dbReference type="EMBL" id="MK249738">
    <property type="protein sequence ID" value="QHD44988.1"/>
    <property type="molecule type" value="Genomic_DNA"/>
</dbReference>
<feature type="transmembrane region" description="Helical" evidence="16">
    <location>
        <begin position="135"/>
        <end position="152"/>
    </location>
</feature>
<keyword evidence="11 16" id="KW-0520">NAD</keyword>
<dbReference type="GO" id="GO:0015990">
    <property type="term" value="P:electron transport coupled proton transport"/>
    <property type="evidence" value="ECO:0007669"/>
    <property type="project" value="TreeGrafter"/>
</dbReference>
<evidence type="ECO:0000256" key="13">
    <source>
        <dbReference type="ARBA" id="ARBA00023128"/>
    </source>
</evidence>
<dbReference type="GO" id="GO:0048039">
    <property type="term" value="F:ubiquinone binding"/>
    <property type="evidence" value="ECO:0007669"/>
    <property type="project" value="TreeGrafter"/>
</dbReference>
<evidence type="ECO:0000256" key="16">
    <source>
        <dbReference type="RuleBase" id="RU003297"/>
    </source>
</evidence>